<dbReference type="GO" id="GO:0045505">
    <property type="term" value="F:dynein intermediate chain binding"/>
    <property type="evidence" value="ECO:0007669"/>
    <property type="project" value="InterPro"/>
</dbReference>
<dbReference type="GO" id="GO:0030286">
    <property type="term" value="C:dynein complex"/>
    <property type="evidence" value="ECO:0007669"/>
    <property type="project" value="InterPro"/>
</dbReference>
<accession>A0A7S3JP62</accession>
<evidence type="ECO:0000313" key="1">
    <source>
        <dbReference type="EMBL" id="CAE0360618.1"/>
    </source>
</evidence>
<proteinExistence type="predicted"/>
<reference evidence="1" key="1">
    <citation type="submission" date="2021-01" db="EMBL/GenBank/DDBJ databases">
        <authorList>
            <person name="Corre E."/>
            <person name="Pelletier E."/>
            <person name="Niang G."/>
            <person name="Scheremetjew M."/>
            <person name="Finn R."/>
            <person name="Kale V."/>
            <person name="Holt S."/>
            <person name="Cochrane G."/>
            <person name="Meng A."/>
            <person name="Brown T."/>
            <person name="Cohen L."/>
        </authorList>
    </citation>
    <scope>NUCLEOTIDE SEQUENCE</scope>
    <source>
        <strain evidence="1">CCMP1510</strain>
    </source>
</reference>
<dbReference type="GO" id="GO:0051959">
    <property type="term" value="F:dynein light intermediate chain binding"/>
    <property type="evidence" value="ECO:0007669"/>
    <property type="project" value="InterPro"/>
</dbReference>
<dbReference type="PANTHER" id="PTHR22878">
    <property type="entry name" value="DYNEIN HEAVY CHAIN 6, AXONEMAL-LIKE-RELATED"/>
    <property type="match status" value="1"/>
</dbReference>
<gene>
    <name evidence="1" type="ORF">ALAG00032_LOCUS1348</name>
</gene>
<sequence>MMLPQEERTYYSEKVIVETASSLKSIVNSDRMPKNIAPNPYTDKSVAPKVQRAFDNERLGNEPPRLLEIERKKREYAAKDLLSLIRERGLFQQKGNNLRLPIEWFDDEEYESRSIDAWLAAGPKINKGLPATVLHADGTLQENALAIDYVGGENNCWNVIFSVTPNHNSQEEKKEIPQQIPRLRICFAAEDPEHFIDRYVAAQRAAEIAQNLAIQALYADAIPIDEARDLLEPDLRKRILELTLSTKALRNAFPLSCDEYGTEYTSENQEDILRPLFRSIELSRASALARLIMPRHGIQVIENTSFCAHYKTKIDSYALVPAQALALPIDLDQSGSSRICKSQVFCQFRFKCCLTQPALCRIRELIRTECLKLMDSSSLLFPLPVKLPITLDDFTDAATAATHNAIRILNQTWPAAIAGHLNVQLRDVKKGCFDLQQTDDRVYASSKLKRVLQCINLQMQDALRTLTLQSIQSYVNTIEQKNTNESLRPLFVLELIAVDDNSCQDPSKKWQYDTDPQALKQAVESRMHSALESGRRIITVERRVMNRLFWARDPMLATLADNEIESMQKRLSQILDEGITHVLTKYMTNFDEYLELLNLDLEVYLKKIITSPPTTFDALEAAIPSFIALAAEHTELSKTFKNKFPISSPRIGLVHVDSSKVRDSLLEKQNSATRRILDAAATATITHARLLIDAFLSLIWPLQAAEQPETIEELEELQNQAKTFRFDQETKQPDALMNLMSRIDAVDRHFDLLDSIKYQFFDNDEATLRWQLLSTPQRLHDEAGKLLKENFREFERIIVQREEDAAAAAAATAYSPS</sequence>
<dbReference type="GO" id="GO:0007018">
    <property type="term" value="P:microtubule-based movement"/>
    <property type="evidence" value="ECO:0007669"/>
    <property type="project" value="InterPro"/>
</dbReference>
<dbReference type="AlphaFoldDB" id="A0A7S3JP62"/>
<dbReference type="EMBL" id="HBIJ01001917">
    <property type="protein sequence ID" value="CAE0360618.1"/>
    <property type="molecule type" value="Transcribed_RNA"/>
</dbReference>
<protein>
    <submittedName>
        <fullName evidence="1">Uncharacterized protein</fullName>
    </submittedName>
</protein>
<name>A0A7S3JP62_9STRA</name>
<dbReference type="InterPro" id="IPR026983">
    <property type="entry name" value="DHC"/>
</dbReference>
<dbReference type="PANTHER" id="PTHR22878:SF68">
    <property type="entry name" value="DYNEIN HEAVY CHAIN 6, AXONEMAL-LIKE"/>
    <property type="match status" value="1"/>
</dbReference>
<organism evidence="1">
    <name type="scientific">Aureoumbra lagunensis</name>
    <dbReference type="NCBI Taxonomy" id="44058"/>
    <lineage>
        <taxon>Eukaryota</taxon>
        <taxon>Sar</taxon>
        <taxon>Stramenopiles</taxon>
        <taxon>Ochrophyta</taxon>
        <taxon>Pelagophyceae</taxon>
        <taxon>Pelagomonadales</taxon>
        <taxon>Aureoumbra</taxon>
    </lineage>
</organism>